<dbReference type="InterPro" id="IPR052709">
    <property type="entry name" value="Transposase-MT_Hybrid"/>
</dbReference>
<dbReference type="GO" id="GO:0031297">
    <property type="term" value="P:replication fork processing"/>
    <property type="evidence" value="ECO:0007669"/>
    <property type="project" value="TreeGrafter"/>
</dbReference>
<dbReference type="Gene3D" id="1.10.10.1450">
    <property type="match status" value="1"/>
</dbReference>
<proteinExistence type="predicted"/>
<keyword evidence="3" id="KW-1185">Reference proteome</keyword>
<name>A0A1V4JJP7_PATFA</name>
<dbReference type="InterPro" id="IPR041426">
    <property type="entry name" value="Mos1_HTH"/>
</dbReference>
<gene>
    <name evidence="2" type="ORF">AV530_018837</name>
</gene>
<comment type="caution">
    <text evidence="2">The sequence shown here is derived from an EMBL/GenBank/DDBJ whole genome shotgun (WGS) entry which is preliminary data.</text>
</comment>
<dbReference type="EMBL" id="LSYS01007194">
    <property type="protein sequence ID" value="OPJ72406.1"/>
    <property type="molecule type" value="Genomic_DNA"/>
</dbReference>
<dbReference type="OrthoDB" id="616263at2759"/>
<evidence type="ECO:0000313" key="2">
    <source>
        <dbReference type="EMBL" id="OPJ72406.1"/>
    </source>
</evidence>
<dbReference type="GO" id="GO:0000014">
    <property type="term" value="F:single-stranded DNA endodeoxyribonuclease activity"/>
    <property type="evidence" value="ECO:0007669"/>
    <property type="project" value="TreeGrafter"/>
</dbReference>
<dbReference type="GO" id="GO:0035861">
    <property type="term" value="C:site of double-strand break"/>
    <property type="evidence" value="ECO:0007669"/>
    <property type="project" value="TreeGrafter"/>
</dbReference>
<reference evidence="2 3" key="1">
    <citation type="submission" date="2016-02" db="EMBL/GenBank/DDBJ databases">
        <title>Band-tailed pigeon sequencing and assembly.</title>
        <authorList>
            <person name="Soares A.E."/>
            <person name="Novak B.J."/>
            <person name="Rice E.S."/>
            <person name="O'Connell B."/>
            <person name="Chang D."/>
            <person name="Weber S."/>
            <person name="Shapiro B."/>
        </authorList>
    </citation>
    <scope>NUCLEOTIDE SEQUENCE [LARGE SCALE GENOMIC DNA]</scope>
    <source>
        <strain evidence="2">BTP2013</strain>
        <tissue evidence="2">Blood</tissue>
    </source>
</reference>
<dbReference type="PANTHER" id="PTHR46060">
    <property type="entry name" value="MARINER MOS1 TRANSPOSASE-LIKE PROTEIN"/>
    <property type="match status" value="1"/>
</dbReference>
<protein>
    <recommendedName>
        <fullName evidence="1">Mos1 transposase HTH domain-containing protein</fullName>
    </recommendedName>
</protein>
<dbReference type="GO" id="GO:0042800">
    <property type="term" value="F:histone H3K4 methyltransferase activity"/>
    <property type="evidence" value="ECO:0007669"/>
    <property type="project" value="TreeGrafter"/>
</dbReference>
<dbReference type="GO" id="GO:0003690">
    <property type="term" value="F:double-stranded DNA binding"/>
    <property type="evidence" value="ECO:0007669"/>
    <property type="project" value="TreeGrafter"/>
</dbReference>
<dbReference type="GO" id="GO:0000793">
    <property type="term" value="C:condensed chromosome"/>
    <property type="evidence" value="ECO:0007669"/>
    <property type="project" value="TreeGrafter"/>
</dbReference>
<evidence type="ECO:0000259" key="1">
    <source>
        <dbReference type="Pfam" id="PF17906"/>
    </source>
</evidence>
<evidence type="ECO:0000313" key="3">
    <source>
        <dbReference type="Proteomes" id="UP000190648"/>
    </source>
</evidence>
<dbReference type="PANTHER" id="PTHR46060:SF2">
    <property type="entry name" value="HISTONE-LYSINE N-METHYLTRANSFERASE SETMAR"/>
    <property type="match status" value="1"/>
</dbReference>
<dbReference type="GO" id="GO:0044547">
    <property type="term" value="F:DNA topoisomerase binding"/>
    <property type="evidence" value="ECO:0007669"/>
    <property type="project" value="TreeGrafter"/>
</dbReference>
<dbReference type="GO" id="GO:0044774">
    <property type="term" value="P:mitotic DNA integrity checkpoint signaling"/>
    <property type="evidence" value="ECO:0007669"/>
    <property type="project" value="TreeGrafter"/>
</dbReference>
<accession>A0A1V4JJP7</accession>
<sequence length="105" mass="11842">MGHKVVETTCKINNAFGPGIANKHTVQWWFKKFCKGDGALKMRSVVGGHRKLTTANGEQSLANGEKIIEDDLLTTIREVAEEIKVDHSMVIQHLKQIRKMKNLDE</sequence>
<dbReference type="GO" id="GO:0046975">
    <property type="term" value="F:histone H3K36 methyltransferase activity"/>
    <property type="evidence" value="ECO:0007669"/>
    <property type="project" value="TreeGrafter"/>
</dbReference>
<dbReference type="GO" id="GO:0003697">
    <property type="term" value="F:single-stranded DNA binding"/>
    <property type="evidence" value="ECO:0007669"/>
    <property type="project" value="TreeGrafter"/>
</dbReference>
<dbReference type="AlphaFoldDB" id="A0A1V4JJP7"/>
<dbReference type="STRING" id="372326.A0A1V4JJP7"/>
<dbReference type="Pfam" id="PF17906">
    <property type="entry name" value="HTH_48"/>
    <property type="match status" value="1"/>
</dbReference>
<dbReference type="GO" id="GO:0006303">
    <property type="term" value="P:double-strand break repair via nonhomologous end joining"/>
    <property type="evidence" value="ECO:0007669"/>
    <property type="project" value="TreeGrafter"/>
</dbReference>
<feature type="domain" description="Mos1 transposase HTH" evidence="1">
    <location>
        <begin position="2"/>
        <end position="37"/>
    </location>
</feature>
<dbReference type="GO" id="GO:0005634">
    <property type="term" value="C:nucleus"/>
    <property type="evidence" value="ECO:0007669"/>
    <property type="project" value="TreeGrafter"/>
</dbReference>
<dbReference type="GO" id="GO:0000729">
    <property type="term" value="P:DNA double-strand break processing"/>
    <property type="evidence" value="ECO:0007669"/>
    <property type="project" value="TreeGrafter"/>
</dbReference>
<organism evidence="2 3">
    <name type="scientific">Patagioenas fasciata monilis</name>
    <dbReference type="NCBI Taxonomy" id="372326"/>
    <lineage>
        <taxon>Eukaryota</taxon>
        <taxon>Metazoa</taxon>
        <taxon>Chordata</taxon>
        <taxon>Craniata</taxon>
        <taxon>Vertebrata</taxon>
        <taxon>Euteleostomi</taxon>
        <taxon>Archelosauria</taxon>
        <taxon>Archosauria</taxon>
        <taxon>Dinosauria</taxon>
        <taxon>Saurischia</taxon>
        <taxon>Theropoda</taxon>
        <taxon>Coelurosauria</taxon>
        <taxon>Aves</taxon>
        <taxon>Neognathae</taxon>
        <taxon>Neoaves</taxon>
        <taxon>Columbimorphae</taxon>
        <taxon>Columbiformes</taxon>
        <taxon>Columbidae</taxon>
        <taxon>Patagioenas</taxon>
    </lineage>
</organism>
<dbReference type="GO" id="GO:0015074">
    <property type="term" value="P:DNA integration"/>
    <property type="evidence" value="ECO:0007669"/>
    <property type="project" value="TreeGrafter"/>
</dbReference>
<dbReference type="Proteomes" id="UP000190648">
    <property type="component" value="Unassembled WGS sequence"/>
</dbReference>